<comment type="caution">
    <text evidence="6">The sequence shown here is derived from an EMBL/GenBank/DDBJ whole genome shotgun (WGS) entry which is preliminary data.</text>
</comment>
<proteinExistence type="predicted"/>
<accession>A0AA37TMK5</accession>
<dbReference type="InterPro" id="IPR014757">
    <property type="entry name" value="Tscrpt_reg_IclR_C"/>
</dbReference>
<dbReference type="GO" id="GO:0003677">
    <property type="term" value="F:DNA binding"/>
    <property type="evidence" value="ECO:0007669"/>
    <property type="project" value="UniProtKB-KW"/>
</dbReference>
<keyword evidence="7" id="KW-1185">Reference proteome</keyword>
<dbReference type="Gene3D" id="1.10.10.10">
    <property type="entry name" value="Winged helix-like DNA-binding domain superfamily/Winged helix DNA-binding domain"/>
    <property type="match status" value="1"/>
</dbReference>
<dbReference type="Pfam" id="PF09339">
    <property type="entry name" value="HTH_IclR"/>
    <property type="match status" value="1"/>
</dbReference>
<evidence type="ECO:0000313" key="6">
    <source>
        <dbReference type="EMBL" id="GLS72347.1"/>
    </source>
</evidence>
<dbReference type="Gene3D" id="3.30.450.40">
    <property type="match status" value="1"/>
</dbReference>
<dbReference type="GO" id="GO:0003700">
    <property type="term" value="F:DNA-binding transcription factor activity"/>
    <property type="evidence" value="ECO:0007669"/>
    <property type="project" value="TreeGrafter"/>
</dbReference>
<gene>
    <name evidence="6" type="ORF">GCM10007890_43620</name>
</gene>
<evidence type="ECO:0000313" key="7">
    <source>
        <dbReference type="Proteomes" id="UP001157440"/>
    </source>
</evidence>
<evidence type="ECO:0000256" key="3">
    <source>
        <dbReference type="ARBA" id="ARBA00023163"/>
    </source>
</evidence>
<evidence type="ECO:0000259" key="4">
    <source>
        <dbReference type="PROSITE" id="PS51077"/>
    </source>
</evidence>
<dbReference type="InterPro" id="IPR036390">
    <property type="entry name" value="WH_DNA-bd_sf"/>
</dbReference>
<name>A0AA37TMK5_9HYPH</name>
<dbReference type="PROSITE" id="PS51078">
    <property type="entry name" value="ICLR_ED"/>
    <property type="match status" value="1"/>
</dbReference>
<dbReference type="PROSITE" id="PS51077">
    <property type="entry name" value="HTH_ICLR"/>
    <property type="match status" value="1"/>
</dbReference>
<keyword evidence="1" id="KW-0805">Transcription regulation</keyword>
<feature type="domain" description="HTH iclR-type" evidence="4">
    <location>
        <begin position="14"/>
        <end position="77"/>
    </location>
</feature>
<evidence type="ECO:0000256" key="2">
    <source>
        <dbReference type="ARBA" id="ARBA00023125"/>
    </source>
</evidence>
<keyword evidence="2" id="KW-0238">DNA-binding</keyword>
<dbReference type="AlphaFoldDB" id="A0AA37TMK5"/>
<reference evidence="7" key="1">
    <citation type="journal article" date="2019" name="Int. J. Syst. Evol. Microbiol.">
        <title>The Global Catalogue of Microorganisms (GCM) 10K type strain sequencing project: providing services to taxonomists for standard genome sequencing and annotation.</title>
        <authorList>
            <consortium name="The Broad Institute Genomics Platform"/>
            <consortium name="The Broad Institute Genome Sequencing Center for Infectious Disease"/>
            <person name="Wu L."/>
            <person name="Ma J."/>
        </authorList>
    </citation>
    <scope>NUCLEOTIDE SEQUENCE [LARGE SCALE GENOMIC DNA]</scope>
    <source>
        <strain evidence="7">NBRC 103632</strain>
    </source>
</reference>
<feature type="domain" description="IclR-ED" evidence="5">
    <location>
        <begin position="81"/>
        <end position="264"/>
    </location>
</feature>
<sequence>MLLETVAPRVEEPRSSLSKALALLVVVAERSQKGVSLSSAANRTGLHVATAHRLLTALVDENFLNFDPYTKRYFLGLMPYEIVNRAGPDLEFLQLRKTLRPALDIAQRTLGGIINLSVQSQGEALCIAVLDGHAQILVSTLKVGARRPLGVGAASLALLAAQPREIRAAVIARETERYLKYGRLTALLVTEACERFAGDGYVVNEALIIPDIGALAIPVFKHGTLVCAVSVTNTISHLHPHARAGIAVTFRRAVTDAGFHAEAA</sequence>
<dbReference type="Proteomes" id="UP001157440">
    <property type="component" value="Unassembled WGS sequence"/>
</dbReference>
<protein>
    <recommendedName>
        <fullName evidence="8">IclR family transcriptional regulator</fullName>
    </recommendedName>
</protein>
<dbReference type="SUPFAM" id="SSF55781">
    <property type="entry name" value="GAF domain-like"/>
    <property type="match status" value="1"/>
</dbReference>
<dbReference type="PANTHER" id="PTHR30136:SF39">
    <property type="entry name" value="TRANSCRIPTIONAL REGULATORY PROTEIN"/>
    <property type="match status" value="1"/>
</dbReference>
<evidence type="ECO:0008006" key="8">
    <source>
        <dbReference type="Google" id="ProtNLM"/>
    </source>
</evidence>
<dbReference type="InterPro" id="IPR050707">
    <property type="entry name" value="HTH_MetabolicPath_Reg"/>
</dbReference>
<evidence type="ECO:0000256" key="1">
    <source>
        <dbReference type="ARBA" id="ARBA00023015"/>
    </source>
</evidence>
<keyword evidence="3" id="KW-0804">Transcription</keyword>
<organism evidence="6 7">
    <name type="scientific">Methylobacterium tardum</name>
    <dbReference type="NCBI Taxonomy" id="374432"/>
    <lineage>
        <taxon>Bacteria</taxon>
        <taxon>Pseudomonadati</taxon>
        <taxon>Pseudomonadota</taxon>
        <taxon>Alphaproteobacteria</taxon>
        <taxon>Hyphomicrobiales</taxon>
        <taxon>Methylobacteriaceae</taxon>
        <taxon>Methylobacterium</taxon>
    </lineage>
</organism>
<dbReference type="Pfam" id="PF01614">
    <property type="entry name" value="IclR_C"/>
    <property type="match status" value="1"/>
</dbReference>
<dbReference type="EMBL" id="BSPL01000023">
    <property type="protein sequence ID" value="GLS72347.1"/>
    <property type="molecule type" value="Genomic_DNA"/>
</dbReference>
<dbReference type="SMART" id="SM00346">
    <property type="entry name" value="HTH_ICLR"/>
    <property type="match status" value="1"/>
</dbReference>
<dbReference type="PANTHER" id="PTHR30136">
    <property type="entry name" value="HELIX-TURN-HELIX TRANSCRIPTIONAL REGULATOR, ICLR FAMILY"/>
    <property type="match status" value="1"/>
</dbReference>
<dbReference type="GO" id="GO:0045892">
    <property type="term" value="P:negative regulation of DNA-templated transcription"/>
    <property type="evidence" value="ECO:0007669"/>
    <property type="project" value="TreeGrafter"/>
</dbReference>
<dbReference type="InterPro" id="IPR005471">
    <property type="entry name" value="Tscrpt_reg_IclR_N"/>
</dbReference>
<dbReference type="InterPro" id="IPR029016">
    <property type="entry name" value="GAF-like_dom_sf"/>
</dbReference>
<evidence type="ECO:0000259" key="5">
    <source>
        <dbReference type="PROSITE" id="PS51078"/>
    </source>
</evidence>
<dbReference type="SUPFAM" id="SSF46785">
    <property type="entry name" value="Winged helix' DNA-binding domain"/>
    <property type="match status" value="1"/>
</dbReference>
<dbReference type="InterPro" id="IPR036388">
    <property type="entry name" value="WH-like_DNA-bd_sf"/>
</dbReference>